<protein>
    <submittedName>
        <fullName evidence="3">RICIN domain-containing protein</fullName>
    </submittedName>
</protein>
<reference evidence="3" key="1">
    <citation type="submission" date="2021-09" db="EMBL/GenBank/DDBJ databases">
        <title>Complete genome sequence and metabolic characterization of Streptomyces tanashiensis DSM 731 the producer of antibacterial Kalafungin and diverse secondary metabolites.</title>
        <authorList>
            <person name="Abbasi M.N."/>
            <person name="Anwar M.N."/>
            <person name="Alam K."/>
            <person name="Shoaib M."/>
            <person name="Lin Z."/>
            <person name="Hayat M."/>
            <person name="Ali M.I."/>
            <person name="Malik H.M.T."/>
            <person name="Ahmed I."/>
            <person name="Li A."/>
            <person name="Hailong Wang H."/>
            <person name="Zhang Y."/>
        </authorList>
    </citation>
    <scope>NUCLEOTIDE SEQUENCE</scope>
    <source>
        <strain evidence="3">Kala</strain>
    </source>
</reference>
<gene>
    <name evidence="3" type="ORF">LDH80_39440</name>
</gene>
<evidence type="ECO:0000256" key="1">
    <source>
        <dbReference type="SAM" id="MobiDB-lite"/>
    </source>
</evidence>
<proteinExistence type="predicted"/>
<feature type="compositionally biased region" description="Low complexity" evidence="1">
    <location>
        <begin position="112"/>
        <end position="135"/>
    </location>
</feature>
<sequence length="414" mass="44308">MTNDHEGQVEIAEAFGRVTDKRGLAEQLEGLRTRAGGPPFEALAKAAGVSVTGVYNWFRGKTAPRDWDPLKDLLERLKATPEEISAAEKAFNTISDARSEERRLRLPKPHAIAAAGAAPSAEASAKPDPAAEAPPSTKSPLRVQDTPRPQIPRAGQAKVLTWTRKRTLVSAVAVTVTAFILALPFGDSDRDVPNASGRQGAGSPPPSAAAHSPERPKSPSPASPANRRQERPSQPAARPEASPSLASEKLIQTSTPGPKTPVPLPSFGPTTSLVSVESGLCVDGGVDGNDSEVYQWDCAEGATNQQWHLGRTQNGAYLVKDVFSGKCLAIEQTPERLDVVQTSCATTASQQWAFKAANTVQYGGEWYSGYLINSRHGKCLTLSQASHEQRADIGEWDCSEGTRHQMFRLRPAAL</sequence>
<evidence type="ECO:0000259" key="2">
    <source>
        <dbReference type="PROSITE" id="PS50943"/>
    </source>
</evidence>
<keyword evidence="4" id="KW-1185">Reference proteome</keyword>
<organism evidence="3 4">
    <name type="scientific">Streptomyces tanashiensis</name>
    <dbReference type="NCBI Taxonomy" id="67367"/>
    <lineage>
        <taxon>Bacteria</taxon>
        <taxon>Bacillati</taxon>
        <taxon>Actinomycetota</taxon>
        <taxon>Actinomycetes</taxon>
        <taxon>Kitasatosporales</taxon>
        <taxon>Streptomycetaceae</taxon>
        <taxon>Streptomyces</taxon>
    </lineage>
</organism>
<dbReference type="PROSITE" id="PS50943">
    <property type="entry name" value="HTH_CROC1"/>
    <property type="match status" value="1"/>
</dbReference>
<dbReference type="SMART" id="SM00458">
    <property type="entry name" value="RICIN"/>
    <property type="match status" value="1"/>
</dbReference>
<evidence type="ECO:0000313" key="3">
    <source>
        <dbReference type="EMBL" id="UZX26338.1"/>
    </source>
</evidence>
<feature type="region of interest" description="Disordered" evidence="1">
    <location>
        <begin position="112"/>
        <end position="155"/>
    </location>
</feature>
<dbReference type="Proteomes" id="UP001164506">
    <property type="component" value="Chromosome"/>
</dbReference>
<feature type="domain" description="HTH cro/C1-type" evidence="2">
    <location>
        <begin position="41"/>
        <end position="84"/>
    </location>
</feature>
<dbReference type="SUPFAM" id="SSF50370">
    <property type="entry name" value="Ricin B-like lectins"/>
    <property type="match status" value="1"/>
</dbReference>
<dbReference type="Pfam" id="PF00652">
    <property type="entry name" value="Ricin_B_lectin"/>
    <property type="match status" value="1"/>
</dbReference>
<dbReference type="InterPro" id="IPR000772">
    <property type="entry name" value="Ricin_B_lectin"/>
</dbReference>
<dbReference type="GeneID" id="95605639"/>
<accession>A0ABY6R8D7</accession>
<dbReference type="EMBL" id="CP084204">
    <property type="protein sequence ID" value="UZX26338.1"/>
    <property type="molecule type" value="Genomic_DNA"/>
</dbReference>
<dbReference type="CDD" id="cd00093">
    <property type="entry name" value="HTH_XRE"/>
    <property type="match status" value="1"/>
</dbReference>
<dbReference type="CDD" id="cd00161">
    <property type="entry name" value="beta-trefoil_Ricin-like"/>
    <property type="match status" value="1"/>
</dbReference>
<dbReference type="Gene3D" id="2.80.10.50">
    <property type="match status" value="1"/>
</dbReference>
<dbReference type="RefSeq" id="WP_267260393.1">
    <property type="nucleotide sequence ID" value="NZ_CP084204.1"/>
</dbReference>
<dbReference type="PROSITE" id="PS50231">
    <property type="entry name" value="RICIN_B_LECTIN"/>
    <property type="match status" value="1"/>
</dbReference>
<feature type="region of interest" description="Disordered" evidence="1">
    <location>
        <begin position="186"/>
        <end position="246"/>
    </location>
</feature>
<dbReference type="InterPro" id="IPR035992">
    <property type="entry name" value="Ricin_B-like_lectins"/>
</dbReference>
<evidence type="ECO:0000313" key="4">
    <source>
        <dbReference type="Proteomes" id="UP001164506"/>
    </source>
</evidence>
<name>A0ABY6R8D7_9ACTN</name>
<dbReference type="InterPro" id="IPR001387">
    <property type="entry name" value="Cro/C1-type_HTH"/>
</dbReference>